<reference evidence="1" key="1">
    <citation type="submission" date="2022-06" db="EMBL/GenBank/DDBJ databases">
        <title>Isolation of gut microbiota from human fecal samples.</title>
        <authorList>
            <person name="Pamer E.G."/>
            <person name="Barat B."/>
            <person name="Waligurski E."/>
            <person name="Medina S."/>
            <person name="Paddock L."/>
            <person name="Mostad J."/>
        </authorList>
    </citation>
    <scope>NUCLEOTIDE SEQUENCE</scope>
    <source>
        <strain evidence="1">DFI.6.24</strain>
    </source>
</reference>
<dbReference type="InterPro" id="IPR025591">
    <property type="entry name" value="RloB"/>
</dbReference>
<evidence type="ECO:0000313" key="1">
    <source>
        <dbReference type="EMBL" id="MCQ5063008.1"/>
    </source>
</evidence>
<dbReference type="Pfam" id="PF13707">
    <property type="entry name" value="RloB"/>
    <property type="match status" value="1"/>
</dbReference>
<proteinExistence type="predicted"/>
<protein>
    <submittedName>
        <fullName evidence="1">RloB family protein</fullName>
    </submittedName>
</protein>
<name>A0AAP2UHW4_9FIRM</name>
<dbReference type="Proteomes" id="UP001204814">
    <property type="component" value="Unassembled WGS sequence"/>
</dbReference>
<dbReference type="RefSeq" id="WP_117347217.1">
    <property type="nucleotide sequence ID" value="NZ_JAJDKX010000006.1"/>
</dbReference>
<evidence type="ECO:0000313" key="2">
    <source>
        <dbReference type="Proteomes" id="UP001204814"/>
    </source>
</evidence>
<dbReference type="AlphaFoldDB" id="A0AAP2UHW4"/>
<gene>
    <name evidence="1" type="ORF">NE542_14405</name>
</gene>
<sequence length="216" mass="26496">MERKLTKKYHFSVEGETEKWYLDWLKDNINQCDRSRYKVVMDCKVEKDPYKRAKKMVITSKTEIWHLSDYESNDRFHVQQFHHTIDHLKKASHIKNITYKFGYSNFTFDLWMILHKMDCNKMMIDRKQYITMINKAYNKKFKSMDDYKHKDHFHSCLQQLNIEDVKKAIKRSKNIMSSNKEKGYVIQNYKGYQFYKENPSLMIWKVIEKIFQDCHL</sequence>
<comment type="caution">
    <text evidence="1">The sequence shown here is derived from an EMBL/GenBank/DDBJ whole genome shotgun (WGS) entry which is preliminary data.</text>
</comment>
<organism evidence="1 2">
    <name type="scientific">Faecalibacillus intestinalis</name>
    <dbReference type="NCBI Taxonomy" id="1982626"/>
    <lineage>
        <taxon>Bacteria</taxon>
        <taxon>Bacillati</taxon>
        <taxon>Bacillota</taxon>
        <taxon>Erysipelotrichia</taxon>
        <taxon>Erysipelotrichales</taxon>
        <taxon>Coprobacillaceae</taxon>
        <taxon>Faecalibacillus</taxon>
    </lineage>
</organism>
<dbReference type="EMBL" id="JANGBO010000024">
    <property type="protein sequence ID" value="MCQ5063008.1"/>
    <property type="molecule type" value="Genomic_DNA"/>
</dbReference>
<accession>A0AAP2UHW4</accession>